<keyword evidence="7" id="KW-1185">Reference proteome</keyword>
<dbReference type="InterPro" id="IPR002893">
    <property type="entry name" value="Znf_MYND"/>
</dbReference>
<reference evidence="6 7" key="1">
    <citation type="submission" date="2024-03" db="EMBL/GenBank/DDBJ databases">
        <title>Aureococcus anophagefferens CCMP1851 and Kratosvirus quantuckense: Draft genome of a second virus-susceptible host strain in the model system.</title>
        <authorList>
            <person name="Chase E."/>
            <person name="Truchon A.R."/>
            <person name="Schepens W."/>
            <person name="Wilhelm S.W."/>
        </authorList>
    </citation>
    <scope>NUCLEOTIDE SEQUENCE [LARGE SCALE GENOMIC DNA]</scope>
    <source>
        <strain evidence="6 7">CCMP1851</strain>
    </source>
</reference>
<keyword evidence="3" id="KW-0862">Zinc</keyword>
<evidence type="ECO:0000259" key="5">
    <source>
        <dbReference type="PROSITE" id="PS50865"/>
    </source>
</evidence>
<dbReference type="EMBL" id="JBBJCI010000229">
    <property type="protein sequence ID" value="KAK7238625.1"/>
    <property type="molecule type" value="Genomic_DNA"/>
</dbReference>
<organism evidence="6 7">
    <name type="scientific">Aureococcus anophagefferens</name>
    <name type="common">Harmful bloom alga</name>
    <dbReference type="NCBI Taxonomy" id="44056"/>
    <lineage>
        <taxon>Eukaryota</taxon>
        <taxon>Sar</taxon>
        <taxon>Stramenopiles</taxon>
        <taxon>Ochrophyta</taxon>
        <taxon>Pelagophyceae</taxon>
        <taxon>Pelagomonadales</taxon>
        <taxon>Pelagomonadaceae</taxon>
        <taxon>Aureococcus</taxon>
    </lineage>
</organism>
<proteinExistence type="predicted"/>
<evidence type="ECO:0000313" key="6">
    <source>
        <dbReference type="EMBL" id="KAK7238625.1"/>
    </source>
</evidence>
<dbReference type="Gene3D" id="6.10.140.2220">
    <property type="match status" value="1"/>
</dbReference>
<evidence type="ECO:0000256" key="1">
    <source>
        <dbReference type="ARBA" id="ARBA00022723"/>
    </source>
</evidence>
<dbReference type="Proteomes" id="UP001363151">
    <property type="component" value="Unassembled WGS sequence"/>
</dbReference>
<feature type="domain" description="MYND-type" evidence="5">
    <location>
        <begin position="207"/>
        <end position="245"/>
    </location>
</feature>
<dbReference type="PROSITE" id="PS50865">
    <property type="entry name" value="ZF_MYND_2"/>
    <property type="match status" value="1"/>
</dbReference>
<keyword evidence="1" id="KW-0479">Metal-binding</keyword>
<evidence type="ECO:0000256" key="4">
    <source>
        <dbReference type="PROSITE-ProRule" id="PRU00134"/>
    </source>
</evidence>
<accession>A0ABR1FU19</accession>
<name>A0ABR1FU19_AURAN</name>
<dbReference type="SUPFAM" id="SSF144232">
    <property type="entry name" value="HIT/MYND zinc finger-like"/>
    <property type="match status" value="1"/>
</dbReference>
<sequence>MAWFDNITRARALETSEVPRIFALVNDEGYDNQCGHGGPESPDGAEEFCKAAQACEQRLVEARHRHFEETPLGGRGGAADYDADLTGVAAAELEALFEYWAPAKERDLLTKDVPAVCFSCAVDALYFGEATTARFFGRLGAFAGLAAELGLESMRADLKSAAPDARARVRPLVDALRATTSDRALVAWLKPRIPCACLSALCAPGRCLNCMKPCEKPKKCGRCKDVTYCDRDCQAADWNRHRYECRPCPKEEAAAPE</sequence>
<dbReference type="Pfam" id="PF01753">
    <property type="entry name" value="zf-MYND"/>
    <property type="match status" value="1"/>
</dbReference>
<evidence type="ECO:0000256" key="2">
    <source>
        <dbReference type="ARBA" id="ARBA00022771"/>
    </source>
</evidence>
<evidence type="ECO:0000256" key="3">
    <source>
        <dbReference type="ARBA" id="ARBA00022833"/>
    </source>
</evidence>
<gene>
    <name evidence="6" type="ORF">SO694_00020326</name>
</gene>
<keyword evidence="2 4" id="KW-0863">Zinc-finger</keyword>
<comment type="caution">
    <text evidence="6">The sequence shown here is derived from an EMBL/GenBank/DDBJ whole genome shotgun (WGS) entry which is preliminary data.</text>
</comment>
<protein>
    <recommendedName>
        <fullName evidence="5">MYND-type domain-containing protein</fullName>
    </recommendedName>
</protein>
<evidence type="ECO:0000313" key="7">
    <source>
        <dbReference type="Proteomes" id="UP001363151"/>
    </source>
</evidence>